<evidence type="ECO:0000256" key="1">
    <source>
        <dbReference type="SAM" id="MobiDB-lite"/>
    </source>
</evidence>
<protein>
    <recommendedName>
        <fullName evidence="4">Secreted protein</fullName>
    </recommendedName>
</protein>
<comment type="caution">
    <text evidence="2">The sequence shown here is derived from an EMBL/GenBank/DDBJ whole genome shotgun (WGS) entry which is preliminary data.</text>
</comment>
<dbReference type="PANTHER" id="PTHR31439:SF7">
    <property type="entry name" value="EXPRESSED PROTEIN"/>
    <property type="match status" value="1"/>
</dbReference>
<dbReference type="EMBL" id="JAQQAF010000004">
    <property type="protein sequence ID" value="KAJ8492635.1"/>
    <property type="molecule type" value="Genomic_DNA"/>
</dbReference>
<dbReference type="AlphaFoldDB" id="A0AAV8R7F7"/>
<gene>
    <name evidence="2" type="ORF">OPV22_014356</name>
</gene>
<dbReference type="PANTHER" id="PTHR31439">
    <property type="entry name" value="EXPRESSED PROTEIN"/>
    <property type="match status" value="1"/>
</dbReference>
<evidence type="ECO:0000313" key="2">
    <source>
        <dbReference type="EMBL" id="KAJ8492635.1"/>
    </source>
</evidence>
<feature type="region of interest" description="Disordered" evidence="1">
    <location>
        <begin position="91"/>
        <end position="110"/>
    </location>
</feature>
<evidence type="ECO:0008006" key="4">
    <source>
        <dbReference type="Google" id="ProtNLM"/>
    </source>
</evidence>
<dbReference type="Proteomes" id="UP001222027">
    <property type="component" value="Unassembled WGS sequence"/>
</dbReference>
<accession>A0AAV8R7F7</accession>
<keyword evidence="3" id="KW-1185">Reference proteome</keyword>
<evidence type="ECO:0000313" key="3">
    <source>
        <dbReference type="Proteomes" id="UP001222027"/>
    </source>
</evidence>
<organism evidence="2 3">
    <name type="scientific">Ensete ventricosum</name>
    <name type="common">Abyssinian banana</name>
    <name type="synonym">Musa ensete</name>
    <dbReference type="NCBI Taxonomy" id="4639"/>
    <lineage>
        <taxon>Eukaryota</taxon>
        <taxon>Viridiplantae</taxon>
        <taxon>Streptophyta</taxon>
        <taxon>Embryophyta</taxon>
        <taxon>Tracheophyta</taxon>
        <taxon>Spermatophyta</taxon>
        <taxon>Magnoliopsida</taxon>
        <taxon>Liliopsida</taxon>
        <taxon>Zingiberales</taxon>
        <taxon>Musaceae</taxon>
        <taxon>Ensete</taxon>
    </lineage>
</organism>
<name>A0AAV8R7F7_ENSVE</name>
<proteinExistence type="predicted"/>
<reference evidence="2 3" key="1">
    <citation type="submission" date="2022-12" db="EMBL/GenBank/DDBJ databases">
        <title>Chromosome-scale assembly of the Ensete ventricosum genome.</title>
        <authorList>
            <person name="Dussert Y."/>
            <person name="Stocks J."/>
            <person name="Wendawek A."/>
            <person name="Woldeyes F."/>
            <person name="Nichols R.A."/>
            <person name="Borrell J.S."/>
        </authorList>
    </citation>
    <scope>NUCLEOTIDE SEQUENCE [LARGE SCALE GENOMIC DNA]</scope>
    <source>
        <strain evidence="3">cv. Maze</strain>
        <tissue evidence="2">Seeds</tissue>
    </source>
</reference>
<sequence length="110" mass="11566">MAVGPVSPSVPRIPLLLQLLREAVSMSSSCFSLSAIKFDQEAVSGALGGDEQAAAFFSLVFLLRLFWTCATEAPADAGFLFFRALDAPLEASSRSAAAPPTPQRGTGFRS</sequence>